<accession>K0NM74</accession>
<dbReference type="Pfam" id="PF08281">
    <property type="entry name" value="Sigma70_r4_2"/>
    <property type="match status" value="1"/>
</dbReference>
<dbReference type="Pfam" id="PF04542">
    <property type="entry name" value="Sigma70_r2"/>
    <property type="match status" value="1"/>
</dbReference>
<dbReference type="InterPro" id="IPR013325">
    <property type="entry name" value="RNA_pol_sigma_r2"/>
</dbReference>
<keyword evidence="3" id="KW-0731">Sigma factor</keyword>
<proteinExistence type="inferred from homology"/>
<keyword evidence="5" id="KW-0804">Transcription</keyword>
<feature type="domain" description="RNA polymerase sigma-70 region 2" evidence="6">
    <location>
        <begin position="28"/>
        <end position="97"/>
    </location>
</feature>
<dbReference type="InterPro" id="IPR036388">
    <property type="entry name" value="WH-like_DNA-bd_sf"/>
</dbReference>
<keyword evidence="9" id="KW-1185">Reference proteome</keyword>
<name>K0NM74_DESTT</name>
<dbReference type="AlphaFoldDB" id="K0NM74"/>
<dbReference type="Gene3D" id="1.10.10.10">
    <property type="entry name" value="Winged helix-like DNA-binding domain superfamily/Winged helix DNA-binding domain"/>
    <property type="match status" value="1"/>
</dbReference>
<protein>
    <submittedName>
        <fullName evidence="8">RpoE2: RNA polymerase sigma-E factor (Sigma24)</fullName>
    </submittedName>
</protein>
<reference evidence="8 9" key="1">
    <citation type="journal article" date="2013" name="Environ. Microbiol.">
        <title>Complete genome, catabolic sub-proteomes and key-metabolites of Desulfobacula toluolica Tol2, a marine, aromatic compound-degrading, sulfate-reducing bacterium.</title>
        <authorList>
            <person name="Wohlbrand L."/>
            <person name="Jacob J.H."/>
            <person name="Kube M."/>
            <person name="Mussmann M."/>
            <person name="Jarling R."/>
            <person name="Beck A."/>
            <person name="Amann R."/>
            <person name="Wilkes H."/>
            <person name="Reinhardt R."/>
            <person name="Rabus R."/>
        </authorList>
    </citation>
    <scope>NUCLEOTIDE SEQUENCE [LARGE SCALE GENOMIC DNA]</scope>
    <source>
        <strain evidence="9">DSM 7467 / Tol2</strain>
    </source>
</reference>
<dbReference type="EMBL" id="FO203503">
    <property type="protein sequence ID" value="CCK79822.1"/>
    <property type="molecule type" value="Genomic_DNA"/>
</dbReference>
<dbReference type="InterPro" id="IPR007627">
    <property type="entry name" value="RNA_pol_sigma70_r2"/>
</dbReference>
<evidence type="ECO:0000256" key="5">
    <source>
        <dbReference type="ARBA" id="ARBA00023163"/>
    </source>
</evidence>
<evidence type="ECO:0000313" key="8">
    <source>
        <dbReference type="EMBL" id="CCK79822.1"/>
    </source>
</evidence>
<dbReference type="InterPro" id="IPR013324">
    <property type="entry name" value="RNA_pol_sigma_r3/r4-like"/>
</dbReference>
<evidence type="ECO:0000256" key="1">
    <source>
        <dbReference type="ARBA" id="ARBA00010641"/>
    </source>
</evidence>
<evidence type="ECO:0000256" key="2">
    <source>
        <dbReference type="ARBA" id="ARBA00023015"/>
    </source>
</evidence>
<dbReference type="CDD" id="cd06171">
    <property type="entry name" value="Sigma70_r4"/>
    <property type="match status" value="1"/>
</dbReference>
<dbReference type="Gene3D" id="1.10.1740.10">
    <property type="match status" value="1"/>
</dbReference>
<dbReference type="GO" id="GO:0016987">
    <property type="term" value="F:sigma factor activity"/>
    <property type="evidence" value="ECO:0007669"/>
    <property type="project" value="UniProtKB-KW"/>
</dbReference>
<evidence type="ECO:0000313" key="9">
    <source>
        <dbReference type="Proteomes" id="UP000007347"/>
    </source>
</evidence>
<dbReference type="STRING" id="651182.TOL2_C16600"/>
<evidence type="ECO:0000256" key="4">
    <source>
        <dbReference type="ARBA" id="ARBA00023125"/>
    </source>
</evidence>
<dbReference type="GO" id="GO:0006352">
    <property type="term" value="P:DNA-templated transcription initiation"/>
    <property type="evidence" value="ECO:0007669"/>
    <property type="project" value="InterPro"/>
</dbReference>
<dbReference type="SUPFAM" id="SSF88659">
    <property type="entry name" value="Sigma3 and sigma4 domains of RNA polymerase sigma factors"/>
    <property type="match status" value="1"/>
</dbReference>
<evidence type="ECO:0000259" key="6">
    <source>
        <dbReference type="Pfam" id="PF04542"/>
    </source>
</evidence>
<dbReference type="OrthoDB" id="5513261at2"/>
<dbReference type="PANTHER" id="PTHR43133:SF8">
    <property type="entry name" value="RNA POLYMERASE SIGMA FACTOR HI_1459-RELATED"/>
    <property type="match status" value="1"/>
</dbReference>
<sequence length="183" mass="21330">MNNMIKTDQDAELITAAGKGDQKAFERLVQKHGAALFNFLLRYLGDRTTAEDIVQEVFIRIYTSVHKFKKMTGVKASSWIFKIAYNLSINEIKRRKRYKHFYDALNQNAQNTSQPDQIKEWETRKDIMAGLKRLPEDQRAALLLRVNEGYSYREISDILNLSISSVESLIFRARKGLKKHLKF</sequence>
<dbReference type="HOGENOM" id="CLU_047691_3_1_7"/>
<dbReference type="GO" id="GO:0003677">
    <property type="term" value="F:DNA binding"/>
    <property type="evidence" value="ECO:0007669"/>
    <property type="project" value="UniProtKB-KW"/>
</dbReference>
<dbReference type="PANTHER" id="PTHR43133">
    <property type="entry name" value="RNA POLYMERASE ECF-TYPE SIGMA FACTO"/>
    <property type="match status" value="1"/>
</dbReference>
<dbReference type="InterPro" id="IPR039425">
    <property type="entry name" value="RNA_pol_sigma-70-like"/>
</dbReference>
<evidence type="ECO:0000256" key="3">
    <source>
        <dbReference type="ARBA" id="ARBA00023082"/>
    </source>
</evidence>
<keyword evidence="4" id="KW-0238">DNA-binding</keyword>
<dbReference type="Proteomes" id="UP000007347">
    <property type="component" value="Chromosome"/>
</dbReference>
<dbReference type="RefSeq" id="WP_014957166.1">
    <property type="nucleotide sequence ID" value="NC_018645.1"/>
</dbReference>
<dbReference type="InterPro" id="IPR013249">
    <property type="entry name" value="RNA_pol_sigma70_r4_t2"/>
</dbReference>
<dbReference type="InterPro" id="IPR014284">
    <property type="entry name" value="RNA_pol_sigma-70_dom"/>
</dbReference>
<organism evidence="8 9">
    <name type="scientific">Desulfobacula toluolica (strain DSM 7467 / Tol2)</name>
    <dbReference type="NCBI Taxonomy" id="651182"/>
    <lineage>
        <taxon>Bacteria</taxon>
        <taxon>Pseudomonadati</taxon>
        <taxon>Thermodesulfobacteriota</taxon>
        <taxon>Desulfobacteria</taxon>
        <taxon>Desulfobacterales</taxon>
        <taxon>Desulfobacteraceae</taxon>
        <taxon>Desulfobacula</taxon>
    </lineage>
</organism>
<keyword evidence="2" id="KW-0805">Transcription regulation</keyword>
<gene>
    <name evidence="8" type="primary">rpoE2</name>
    <name evidence="8" type="ordered locus">TOL2_C16600</name>
</gene>
<dbReference type="SUPFAM" id="SSF88946">
    <property type="entry name" value="Sigma2 domain of RNA polymerase sigma factors"/>
    <property type="match status" value="1"/>
</dbReference>
<feature type="domain" description="RNA polymerase sigma factor 70 region 4 type 2" evidence="7">
    <location>
        <begin position="126"/>
        <end position="175"/>
    </location>
</feature>
<dbReference type="KEGG" id="dto:TOL2_C16600"/>
<evidence type="ECO:0000259" key="7">
    <source>
        <dbReference type="Pfam" id="PF08281"/>
    </source>
</evidence>
<dbReference type="NCBIfam" id="TIGR02937">
    <property type="entry name" value="sigma70-ECF"/>
    <property type="match status" value="1"/>
</dbReference>
<comment type="similarity">
    <text evidence="1">Belongs to the sigma-70 factor family. ECF subfamily.</text>
</comment>